<organism evidence="1 2">
    <name type="scientific">Promicromonospora iranensis</name>
    <dbReference type="NCBI Taxonomy" id="1105144"/>
    <lineage>
        <taxon>Bacteria</taxon>
        <taxon>Bacillati</taxon>
        <taxon>Actinomycetota</taxon>
        <taxon>Actinomycetes</taxon>
        <taxon>Micrococcales</taxon>
        <taxon>Promicromonosporaceae</taxon>
        <taxon>Promicromonospora</taxon>
    </lineage>
</organism>
<comment type="caution">
    <text evidence="1">The sequence shown here is derived from an EMBL/GenBank/DDBJ whole genome shotgun (WGS) entry which is preliminary data.</text>
</comment>
<keyword evidence="2" id="KW-1185">Reference proteome</keyword>
<proteinExistence type="predicted"/>
<reference evidence="1 2" key="1">
    <citation type="submission" date="2023-07" db="EMBL/GenBank/DDBJ databases">
        <title>Sequencing the genomes of 1000 actinobacteria strains.</title>
        <authorList>
            <person name="Klenk H.-P."/>
        </authorList>
    </citation>
    <scope>NUCLEOTIDE SEQUENCE [LARGE SCALE GENOMIC DNA]</scope>
    <source>
        <strain evidence="1 2">DSM 45554</strain>
    </source>
</reference>
<gene>
    <name evidence="1" type="ORF">J2S48_000011</name>
</gene>
<name>A0ABU2CGR1_9MICO</name>
<sequence>MTVASPSGFLRWPDGGSLIALWLVLDVGYDALVRASGWE</sequence>
<dbReference type="Proteomes" id="UP001183585">
    <property type="component" value="Unassembled WGS sequence"/>
</dbReference>
<dbReference type="EMBL" id="JAVDYE010000001">
    <property type="protein sequence ID" value="MDR7380496.1"/>
    <property type="molecule type" value="Genomic_DNA"/>
</dbReference>
<accession>A0ABU2CGR1</accession>
<evidence type="ECO:0000313" key="2">
    <source>
        <dbReference type="Proteomes" id="UP001183585"/>
    </source>
</evidence>
<protein>
    <submittedName>
        <fullName evidence="1">Uncharacterized protein</fullName>
    </submittedName>
</protein>
<evidence type="ECO:0000313" key="1">
    <source>
        <dbReference type="EMBL" id="MDR7380496.1"/>
    </source>
</evidence>